<keyword evidence="2" id="KW-1185">Reference proteome</keyword>
<proteinExistence type="predicted"/>
<reference evidence="1" key="2">
    <citation type="submission" date="2021-01" db="EMBL/GenBank/DDBJ databases">
        <authorList>
            <person name="Schikora-Tamarit M.A."/>
        </authorList>
    </citation>
    <scope>NUCLEOTIDE SEQUENCE</scope>
    <source>
        <strain evidence="1">CBS6075</strain>
    </source>
</reference>
<evidence type="ECO:0000313" key="1">
    <source>
        <dbReference type="EMBL" id="KAH3662007.1"/>
    </source>
</evidence>
<organism evidence="1 2">
    <name type="scientific">Ogataea philodendri</name>
    <dbReference type="NCBI Taxonomy" id="1378263"/>
    <lineage>
        <taxon>Eukaryota</taxon>
        <taxon>Fungi</taxon>
        <taxon>Dikarya</taxon>
        <taxon>Ascomycota</taxon>
        <taxon>Saccharomycotina</taxon>
        <taxon>Pichiomycetes</taxon>
        <taxon>Pichiales</taxon>
        <taxon>Pichiaceae</taxon>
        <taxon>Ogataea</taxon>
    </lineage>
</organism>
<accession>A0A9P8NZD2</accession>
<gene>
    <name evidence="1" type="ORF">OGAPHI_006188</name>
</gene>
<protein>
    <submittedName>
        <fullName evidence="1">Uncharacterized protein</fullName>
    </submittedName>
</protein>
<dbReference type="GeneID" id="70238152"/>
<dbReference type="Proteomes" id="UP000769157">
    <property type="component" value="Unassembled WGS sequence"/>
</dbReference>
<dbReference type="EMBL" id="JAEUBE010000414">
    <property type="protein sequence ID" value="KAH3662007.1"/>
    <property type="molecule type" value="Genomic_DNA"/>
</dbReference>
<dbReference type="RefSeq" id="XP_046059111.1">
    <property type="nucleotide sequence ID" value="XM_046207449.1"/>
</dbReference>
<dbReference type="AlphaFoldDB" id="A0A9P8NZD2"/>
<evidence type="ECO:0000313" key="2">
    <source>
        <dbReference type="Proteomes" id="UP000769157"/>
    </source>
</evidence>
<sequence>MARILYWYPSISSRFWYFTMGSSLYPRIHLALSDGRRSSQKSGSYSCSEAMNTSTGNLHPLVKGGDFGLVSTSRLNRFSAELNISGSGLRLMTLDPCEPSTIFSLFLWLTVSGWEVLSMSTFPTATTGGGSLSTITSSVDFDRDENIKISCTVSRRTSPAPILTSLFLFRYIDIGKYS</sequence>
<comment type="caution">
    <text evidence="1">The sequence shown here is derived from an EMBL/GenBank/DDBJ whole genome shotgun (WGS) entry which is preliminary data.</text>
</comment>
<name>A0A9P8NZD2_9ASCO</name>
<reference evidence="1" key="1">
    <citation type="journal article" date="2021" name="Open Biol.">
        <title>Shared evolutionary footprints suggest mitochondrial oxidative damage underlies multiple complex I losses in fungi.</title>
        <authorList>
            <person name="Schikora-Tamarit M.A."/>
            <person name="Marcet-Houben M."/>
            <person name="Nosek J."/>
            <person name="Gabaldon T."/>
        </authorList>
    </citation>
    <scope>NUCLEOTIDE SEQUENCE</scope>
    <source>
        <strain evidence="1">CBS6075</strain>
    </source>
</reference>